<name>A0A7H9HNS5_9SACH</name>
<keyword evidence="3" id="KW-1185">Reference proteome</keyword>
<feature type="compositionally biased region" description="Basic and acidic residues" evidence="1">
    <location>
        <begin position="511"/>
        <end position="522"/>
    </location>
</feature>
<sequence>MYNMNLGEKTDVRTGISKTSGPIEEPLESYIPGVGRKNRSSSVGMEGDEPYHPTAAQHSQEKPLEAYIPGVGRRNHPVDPEMAKEAKMGHSTGTHPHASENISKAYGSEPHIPGTGNISEPPQHMKRSSFNANEMTAARMDSQHITPSSQCTTIPGFESERKTRIPGTETAKQPHPSNDDTIDRESLPRPAHVSESANTGVNAPSRGDSRKLSDFHEPSDLGRNARRDSNRLEQPVSDFPAHTYHTSKNNPTGSGADKPGSQGAKVASGEAATHESSQGKDSSTSGPKIFGKELHFGKSSHSQDTGESASHSESTGHKLFGKEIGFHKSHHEKDRDTEEGSHSGPKIFGKELSFGKKQQEHKHETNAPSGQTQAPTGSEHSTGTRNRGSTSAGDRRASTGSAEDKSKLYPSKVPTVEDQPVKRNPPDSGTKKTERSLSIGSEDASSYAKNVGNMPSMVDPRVPTYRHKEETTATIGEGGSYRVHSENITERKVSVGSQENEPHAPGSHGTDLSHEQEHKESTFKYGPESVPRSHQQEESSEEHKAESHQGHSKQGVFGTIKRVLSHHSNE</sequence>
<evidence type="ECO:0000313" key="3">
    <source>
        <dbReference type="Proteomes" id="UP000510647"/>
    </source>
</evidence>
<dbReference type="AlphaFoldDB" id="A0A7H9HNS5"/>
<feature type="compositionally biased region" description="Basic and acidic residues" evidence="1">
    <location>
        <begin position="76"/>
        <end position="88"/>
    </location>
</feature>
<dbReference type="Proteomes" id="UP000510647">
    <property type="component" value="Chromosome 3"/>
</dbReference>
<feature type="region of interest" description="Disordered" evidence="1">
    <location>
        <begin position="1"/>
        <end position="570"/>
    </location>
</feature>
<feature type="compositionally biased region" description="Basic and acidic residues" evidence="1">
    <location>
        <begin position="314"/>
        <end position="341"/>
    </location>
</feature>
<feature type="compositionally biased region" description="Polar residues" evidence="1">
    <location>
        <begin position="274"/>
        <end position="286"/>
    </location>
</feature>
<accession>A0A7H9HNS5</accession>
<feature type="compositionally biased region" description="Polar residues" evidence="1">
    <location>
        <begin position="244"/>
        <end position="253"/>
    </location>
</feature>
<feature type="compositionally biased region" description="Polar residues" evidence="1">
    <location>
        <begin position="143"/>
        <end position="153"/>
    </location>
</feature>
<protein>
    <submittedName>
        <fullName evidence="2">Uncharacterized protein</fullName>
    </submittedName>
</protein>
<gene>
    <name evidence="2" type="ORF">HG537_0C00710</name>
</gene>
<feature type="compositionally biased region" description="Basic and acidic residues" evidence="1">
    <location>
        <begin position="177"/>
        <end position="187"/>
    </location>
</feature>
<feature type="compositionally biased region" description="Polar residues" evidence="1">
    <location>
        <begin position="299"/>
        <end position="313"/>
    </location>
</feature>
<evidence type="ECO:0000256" key="1">
    <source>
        <dbReference type="SAM" id="MobiDB-lite"/>
    </source>
</evidence>
<feature type="compositionally biased region" description="Polar residues" evidence="1">
    <location>
        <begin position="366"/>
        <end position="392"/>
    </location>
</feature>
<dbReference type="OrthoDB" id="4055124at2759"/>
<evidence type="ECO:0000313" key="2">
    <source>
        <dbReference type="EMBL" id="QLQ79424.1"/>
    </source>
</evidence>
<feature type="compositionally biased region" description="Polar residues" evidence="1">
    <location>
        <begin position="436"/>
        <end position="448"/>
    </location>
</feature>
<reference evidence="2 3" key="1">
    <citation type="submission" date="2020-06" db="EMBL/GenBank/DDBJ databases">
        <title>The yeast mating-type switching endonuclease HO is a domesticated member of an unorthodox homing genetic element family.</title>
        <authorList>
            <person name="Coughlan A.Y."/>
            <person name="Lombardi L."/>
            <person name="Braun-Galleani S."/>
            <person name="Martos A.R."/>
            <person name="Galeote V."/>
            <person name="Bigey F."/>
            <person name="Dequin S."/>
            <person name="Byrne K.P."/>
            <person name="Wolfe K.H."/>
        </authorList>
    </citation>
    <scope>NUCLEOTIDE SEQUENCE [LARGE SCALE GENOMIC DNA]</scope>
    <source>
        <strain evidence="2 3">CBS2947</strain>
    </source>
</reference>
<feature type="compositionally biased region" description="Basic and acidic residues" evidence="1">
    <location>
        <begin position="419"/>
        <end position="435"/>
    </location>
</feature>
<feature type="compositionally biased region" description="Basic and acidic residues" evidence="1">
    <location>
        <begin position="393"/>
        <end position="407"/>
    </location>
</feature>
<proteinExistence type="predicted"/>
<dbReference type="EMBL" id="CP059269">
    <property type="protein sequence ID" value="QLQ79424.1"/>
    <property type="molecule type" value="Genomic_DNA"/>
</dbReference>
<organism evidence="2 3">
    <name type="scientific">Torulaspora globosa</name>
    <dbReference type="NCBI Taxonomy" id="48254"/>
    <lineage>
        <taxon>Eukaryota</taxon>
        <taxon>Fungi</taxon>
        <taxon>Dikarya</taxon>
        <taxon>Ascomycota</taxon>
        <taxon>Saccharomycotina</taxon>
        <taxon>Saccharomycetes</taxon>
        <taxon>Saccharomycetales</taxon>
        <taxon>Saccharomycetaceae</taxon>
        <taxon>Torulaspora</taxon>
    </lineage>
</organism>
<feature type="compositionally biased region" description="Basic and acidic residues" evidence="1">
    <location>
        <begin position="534"/>
        <end position="549"/>
    </location>
</feature>
<feature type="compositionally biased region" description="Basic and acidic residues" evidence="1">
    <location>
        <begin position="353"/>
        <end position="365"/>
    </location>
</feature>
<feature type="compositionally biased region" description="Basic and acidic residues" evidence="1">
    <location>
        <begin position="207"/>
        <end position="231"/>
    </location>
</feature>
<feature type="compositionally biased region" description="Basic and acidic residues" evidence="1">
    <location>
        <begin position="483"/>
        <end position="493"/>
    </location>
</feature>